<evidence type="ECO:0000256" key="4">
    <source>
        <dbReference type="ARBA" id="ARBA00023136"/>
    </source>
</evidence>
<feature type="transmembrane region" description="Helical" evidence="5">
    <location>
        <begin position="120"/>
        <end position="139"/>
    </location>
</feature>
<evidence type="ECO:0000256" key="2">
    <source>
        <dbReference type="ARBA" id="ARBA00022692"/>
    </source>
</evidence>
<reference evidence="7 8" key="1">
    <citation type="submission" date="2023-05" db="EMBL/GenBank/DDBJ databases">
        <title>Gordonibacter KGMB12511T sp. nov., isolated from faeces of healthy Korean.</title>
        <authorList>
            <person name="Kim H.S."/>
            <person name="Kim J.-S."/>
            <person name="Suh M.K."/>
            <person name="Eom M.K."/>
            <person name="Do H.E."/>
            <person name="Lee J.-S."/>
        </authorList>
    </citation>
    <scope>NUCLEOTIDE SEQUENCE [LARGE SCALE GENOMIC DNA]</scope>
    <source>
        <strain evidence="7 8">KGMB12511</strain>
    </source>
</reference>
<name>A0ABT7DKE2_9ACTN</name>
<comment type="caution">
    <text evidence="7">The sequence shown here is derived from an EMBL/GenBank/DDBJ whole genome shotgun (WGS) entry which is preliminary data.</text>
</comment>
<proteinExistence type="predicted"/>
<feature type="transmembrane region" description="Helical" evidence="5">
    <location>
        <begin position="270"/>
        <end position="289"/>
    </location>
</feature>
<dbReference type="Proteomes" id="UP001232750">
    <property type="component" value="Unassembled WGS sequence"/>
</dbReference>
<dbReference type="PROSITE" id="PS50850">
    <property type="entry name" value="MFS"/>
    <property type="match status" value="1"/>
</dbReference>
<feature type="transmembrane region" description="Helical" evidence="5">
    <location>
        <begin position="356"/>
        <end position="379"/>
    </location>
</feature>
<dbReference type="Pfam" id="PF07690">
    <property type="entry name" value="MFS_1"/>
    <property type="match status" value="1"/>
</dbReference>
<dbReference type="Gene3D" id="1.20.1250.20">
    <property type="entry name" value="MFS general substrate transporter like domains"/>
    <property type="match status" value="2"/>
</dbReference>
<feature type="transmembrane region" description="Helical" evidence="5">
    <location>
        <begin position="324"/>
        <end position="349"/>
    </location>
</feature>
<accession>A0ABT7DKE2</accession>
<feature type="transmembrane region" description="Helical" evidence="5">
    <location>
        <begin position="146"/>
        <end position="165"/>
    </location>
</feature>
<gene>
    <name evidence="7" type="ORF">QNJ86_02835</name>
</gene>
<dbReference type="EMBL" id="JASJEU010000005">
    <property type="protein sequence ID" value="MDJ1649727.1"/>
    <property type="molecule type" value="Genomic_DNA"/>
</dbReference>
<sequence length="415" mass="44426">MANQAAPNKKNLPHWYAWVVLIVVWLAAFTAPANMVKVTALAAPIMEWFMIDEASVSWVMSMFYIMGCVFAFPAAGIMKKLGIRKTVVIALVFEIAGGVLGVVSGNDLSVFMVSRALEGVSWGLLAVAGIPAISAWFAPAKRGLPMGIWGIWVAVAFIVGPLLFAGMFDSLGEWQPVWWINVVFDAVILVVFLVLYRDANFSFDEQGNRVDHTDGDLQGEVPKGAYRTAFKAPAVLCAAIAMLFMCGAQMAIENFLPTYIFENLDASLTIANLVASGGAVAGVVFSILLGKLSDVTGKTKLILVVTVVFGLIYSWIAFQTTNLAVYIFIVICIGIAEGGGPAMLFTILAKGCPEEALPAGSAILAFMQNLGMLIGTTLIGTVVSNLGWAVGAHYVAVPLYALVIVVALLFWKRVK</sequence>
<evidence type="ECO:0000256" key="5">
    <source>
        <dbReference type="SAM" id="Phobius"/>
    </source>
</evidence>
<keyword evidence="3 5" id="KW-1133">Transmembrane helix</keyword>
<dbReference type="InterPro" id="IPR036259">
    <property type="entry name" value="MFS_trans_sf"/>
</dbReference>
<evidence type="ECO:0000313" key="7">
    <source>
        <dbReference type="EMBL" id="MDJ1649727.1"/>
    </source>
</evidence>
<feature type="transmembrane region" description="Helical" evidence="5">
    <location>
        <begin position="301"/>
        <end position="318"/>
    </location>
</feature>
<evidence type="ECO:0000256" key="3">
    <source>
        <dbReference type="ARBA" id="ARBA00022989"/>
    </source>
</evidence>
<keyword evidence="8" id="KW-1185">Reference proteome</keyword>
<dbReference type="PANTHER" id="PTHR23501">
    <property type="entry name" value="MAJOR FACILITATOR SUPERFAMILY"/>
    <property type="match status" value="1"/>
</dbReference>
<dbReference type="RefSeq" id="WP_283831067.1">
    <property type="nucleotide sequence ID" value="NZ_JASJEU010000005.1"/>
</dbReference>
<keyword evidence="4 5" id="KW-0472">Membrane</keyword>
<organism evidence="7 8">
    <name type="scientific">Gordonibacter faecis</name>
    <dbReference type="NCBI Taxonomy" id="3047475"/>
    <lineage>
        <taxon>Bacteria</taxon>
        <taxon>Bacillati</taxon>
        <taxon>Actinomycetota</taxon>
        <taxon>Coriobacteriia</taxon>
        <taxon>Eggerthellales</taxon>
        <taxon>Eggerthellaceae</taxon>
        <taxon>Gordonibacter</taxon>
    </lineage>
</organism>
<evidence type="ECO:0000256" key="1">
    <source>
        <dbReference type="ARBA" id="ARBA00004651"/>
    </source>
</evidence>
<evidence type="ECO:0000313" key="8">
    <source>
        <dbReference type="Proteomes" id="UP001232750"/>
    </source>
</evidence>
<feature type="transmembrane region" description="Helical" evidence="5">
    <location>
        <begin position="232"/>
        <end position="250"/>
    </location>
</feature>
<comment type="subcellular location">
    <subcellularLocation>
        <location evidence="1">Cell membrane</location>
        <topology evidence="1">Multi-pass membrane protein</topology>
    </subcellularLocation>
</comment>
<feature type="transmembrane region" description="Helical" evidence="5">
    <location>
        <begin position="56"/>
        <end position="75"/>
    </location>
</feature>
<dbReference type="InterPro" id="IPR011701">
    <property type="entry name" value="MFS"/>
</dbReference>
<evidence type="ECO:0000259" key="6">
    <source>
        <dbReference type="PROSITE" id="PS50850"/>
    </source>
</evidence>
<protein>
    <submittedName>
        <fullName evidence="7">MFS transporter</fullName>
    </submittedName>
</protein>
<dbReference type="SUPFAM" id="SSF103473">
    <property type="entry name" value="MFS general substrate transporter"/>
    <property type="match status" value="1"/>
</dbReference>
<feature type="transmembrane region" description="Helical" evidence="5">
    <location>
        <begin position="87"/>
        <end position="105"/>
    </location>
</feature>
<feature type="transmembrane region" description="Helical" evidence="5">
    <location>
        <begin position="15"/>
        <end position="36"/>
    </location>
</feature>
<feature type="transmembrane region" description="Helical" evidence="5">
    <location>
        <begin position="177"/>
        <end position="196"/>
    </location>
</feature>
<feature type="transmembrane region" description="Helical" evidence="5">
    <location>
        <begin position="391"/>
        <end position="411"/>
    </location>
</feature>
<feature type="domain" description="Major facilitator superfamily (MFS) profile" evidence="6">
    <location>
        <begin position="20"/>
        <end position="415"/>
    </location>
</feature>
<keyword evidence="2 5" id="KW-0812">Transmembrane</keyword>
<dbReference type="InterPro" id="IPR020846">
    <property type="entry name" value="MFS_dom"/>
</dbReference>